<sequence length="380" mass="42561">MITLITAIPGSGKTLYCLQSIKKMADDDNRQVYYFGIPLTEEGKRILGWIEMNDPHQWHLLPPLAIVVIDESQYVFPVRRSGTTVPVSVDKFATHRHLGIDIFLITQHPRLIDSFIRPLVGRHYHLIRLFGMSRSNLLRWESCQENPNARQAKADCLDKRTFQFPKKVYAWYKSAEAHTVKVRLPKKLFLLGGVLLFIALAVPYVFHSLKGVGDKDHQPQASAAPSSGGIMPGAPAAPSGPARVAPLTPVEYAQARVPRMPGAPDSAPVYDELAKPRTFPRAAACVASARRCQCYTQQGTPIDDLPEGTCRQMVVRSWFDPYRDETPLQQVDRVEDPQRQLQQPGEQPRRSQIAMMGNAQIARIDGGPPMQSDFGNQPHR</sequence>
<dbReference type="SUPFAM" id="SSF52540">
    <property type="entry name" value="P-loop containing nucleoside triphosphate hydrolases"/>
    <property type="match status" value="1"/>
</dbReference>
<keyword evidence="5" id="KW-1185">Reference proteome</keyword>
<protein>
    <submittedName>
        <fullName evidence="4">Zonular occludens toxin domain-containing protein</fullName>
    </submittedName>
</protein>
<evidence type="ECO:0000259" key="3">
    <source>
        <dbReference type="Pfam" id="PF05707"/>
    </source>
</evidence>
<evidence type="ECO:0000313" key="5">
    <source>
        <dbReference type="Proteomes" id="UP001405405"/>
    </source>
</evidence>
<evidence type="ECO:0000313" key="4">
    <source>
        <dbReference type="EMBL" id="MEN7433754.1"/>
    </source>
</evidence>
<name>A0ABV0CUD3_9NEIS</name>
<keyword evidence="2" id="KW-0812">Transmembrane</keyword>
<dbReference type="Proteomes" id="UP001405405">
    <property type="component" value="Unassembled WGS sequence"/>
</dbReference>
<reference evidence="4 5" key="1">
    <citation type="submission" date="2023-12" db="EMBL/GenBank/DDBJ databases">
        <title>Chromobacterium sp. strain TRC.1.1.SA producing antimicrobial pigment.</title>
        <authorList>
            <person name="Verma N."/>
            <person name="Choksket S."/>
            <person name="Pinnaka A.K."/>
            <person name="Korpole S."/>
        </authorList>
    </citation>
    <scope>NUCLEOTIDE SEQUENCE [LARGE SCALE GENOMIC DNA]</scope>
    <source>
        <strain evidence="4 5">TRC1.1.SA</strain>
    </source>
</reference>
<dbReference type="InterPro" id="IPR008900">
    <property type="entry name" value="Zot_N"/>
</dbReference>
<keyword evidence="2" id="KW-0472">Membrane</keyword>
<dbReference type="RefSeq" id="WP_346790951.1">
    <property type="nucleotide sequence ID" value="NZ_JAYFSJ010000026.1"/>
</dbReference>
<dbReference type="Gene3D" id="3.40.50.300">
    <property type="entry name" value="P-loop containing nucleotide triphosphate hydrolases"/>
    <property type="match status" value="1"/>
</dbReference>
<accession>A0ABV0CUD3</accession>
<feature type="domain" description="Zona occludens toxin N-terminal" evidence="3">
    <location>
        <begin position="64"/>
        <end position="178"/>
    </location>
</feature>
<proteinExistence type="predicted"/>
<dbReference type="EMBL" id="JAYFSJ010000026">
    <property type="protein sequence ID" value="MEN7433754.1"/>
    <property type="molecule type" value="Genomic_DNA"/>
</dbReference>
<evidence type="ECO:0000256" key="1">
    <source>
        <dbReference type="SAM" id="MobiDB-lite"/>
    </source>
</evidence>
<evidence type="ECO:0000256" key="2">
    <source>
        <dbReference type="SAM" id="Phobius"/>
    </source>
</evidence>
<dbReference type="InterPro" id="IPR027417">
    <property type="entry name" value="P-loop_NTPase"/>
</dbReference>
<dbReference type="Pfam" id="PF05707">
    <property type="entry name" value="Zot"/>
    <property type="match status" value="1"/>
</dbReference>
<comment type="caution">
    <text evidence="4">The sequence shown here is derived from an EMBL/GenBank/DDBJ whole genome shotgun (WGS) entry which is preliminary data.</text>
</comment>
<feature type="region of interest" description="Disordered" evidence="1">
    <location>
        <begin position="213"/>
        <end position="242"/>
    </location>
</feature>
<keyword evidence="2" id="KW-1133">Transmembrane helix</keyword>
<gene>
    <name evidence="4" type="ORF">VA599_23700</name>
</gene>
<organism evidence="4 5">
    <name type="scientific">Chromobacterium indicum</name>
    <dbReference type="NCBI Taxonomy" id="3110228"/>
    <lineage>
        <taxon>Bacteria</taxon>
        <taxon>Pseudomonadati</taxon>
        <taxon>Pseudomonadota</taxon>
        <taxon>Betaproteobacteria</taxon>
        <taxon>Neisseriales</taxon>
        <taxon>Chromobacteriaceae</taxon>
        <taxon>Chromobacterium</taxon>
    </lineage>
</organism>
<feature type="compositionally biased region" description="Low complexity" evidence="1">
    <location>
        <begin position="221"/>
        <end position="242"/>
    </location>
</feature>
<feature type="transmembrane region" description="Helical" evidence="2">
    <location>
        <begin position="188"/>
        <end position="206"/>
    </location>
</feature>